<reference evidence="1 2" key="1">
    <citation type="submission" date="2016-12" db="EMBL/GenBank/DDBJ databases">
        <authorList>
            <person name="Song W.-J."/>
            <person name="Kurnit D.M."/>
        </authorList>
    </citation>
    <scope>NUCLEOTIDE SEQUENCE [LARGE SCALE GENOMIC DNA]</scope>
    <source>
        <strain evidence="1 2">DSM 14810</strain>
    </source>
</reference>
<dbReference type="EMBL" id="FRDH01000009">
    <property type="protein sequence ID" value="SHN60748.1"/>
    <property type="molecule type" value="Genomic_DNA"/>
</dbReference>
<dbReference type="Proteomes" id="UP000184097">
    <property type="component" value="Unassembled WGS sequence"/>
</dbReference>
<dbReference type="RefSeq" id="WP_072704142.1">
    <property type="nucleotide sequence ID" value="NZ_FRDH01000009.1"/>
</dbReference>
<sequence>MASSIMHLAITNEVSKRILFTDVNRLKFGSVVVDAGIGGNTYGTAHMKINILDGKMKTYDFDRYREMFTEKMLQDDLYMGYYLHLVQDALYRHFVYDRYHWNSTIPGNVERLHKDYQIINQYVINKYHLANDLTVPNGFKDEALNQVSSFDTDRLMQDMLSFFQPVEEEPIFFFTKEMADEYIEETIRFCIDEVKKLRNNEPGIDMMTYAWKRVGSLYQ</sequence>
<accession>A0A1M7SQW0</accession>
<evidence type="ECO:0000313" key="1">
    <source>
        <dbReference type="EMBL" id="SHN60748.1"/>
    </source>
</evidence>
<evidence type="ECO:0000313" key="2">
    <source>
        <dbReference type="Proteomes" id="UP000184097"/>
    </source>
</evidence>
<evidence type="ECO:0008006" key="3">
    <source>
        <dbReference type="Google" id="ProtNLM"/>
    </source>
</evidence>
<protein>
    <recommendedName>
        <fullName evidence="3">Zinc dependent phospholipase C</fullName>
    </recommendedName>
</protein>
<name>A0A1M7SQW0_9FIRM</name>
<gene>
    <name evidence="1" type="ORF">SAMN02745247_02242</name>
</gene>
<organism evidence="1 2">
    <name type="scientific">Butyrivibrio hungatei DSM 14810</name>
    <dbReference type="NCBI Taxonomy" id="1121132"/>
    <lineage>
        <taxon>Bacteria</taxon>
        <taxon>Bacillati</taxon>
        <taxon>Bacillota</taxon>
        <taxon>Clostridia</taxon>
        <taxon>Lachnospirales</taxon>
        <taxon>Lachnospiraceae</taxon>
        <taxon>Butyrivibrio</taxon>
    </lineage>
</organism>
<dbReference type="AlphaFoldDB" id="A0A1M7SQW0"/>
<proteinExistence type="predicted"/>